<dbReference type="OrthoDB" id="37659at2759"/>
<keyword evidence="3" id="KW-0560">Oxidoreductase</keyword>
<dbReference type="PANTHER" id="PTHR43618:SF13">
    <property type="entry name" value="CHAIN DEHYDROGENASE, PUTATIVE (AFU_ORTHOLOGUE AFUA_1G17650)-RELATED"/>
    <property type="match status" value="1"/>
</dbReference>
<dbReference type="PRINTS" id="PR00081">
    <property type="entry name" value="GDHRDH"/>
</dbReference>
<dbReference type="Proteomes" id="UP000028045">
    <property type="component" value="Unassembled WGS sequence"/>
</dbReference>
<dbReference type="Gene3D" id="3.40.50.720">
    <property type="entry name" value="NAD(P)-binding Rossmann-like Domain"/>
    <property type="match status" value="1"/>
</dbReference>
<accession>A0A084AJM6</accession>
<dbReference type="Pfam" id="PF00106">
    <property type="entry name" value="adh_short"/>
    <property type="match status" value="1"/>
</dbReference>
<proteinExistence type="inferred from homology"/>
<dbReference type="AlphaFoldDB" id="A0A084AJM6"/>
<evidence type="ECO:0000256" key="3">
    <source>
        <dbReference type="ARBA" id="ARBA00023002"/>
    </source>
</evidence>
<organism evidence="4 5">
    <name type="scientific">Stachybotrys chartarum (strain CBS 109288 / IBT 7711)</name>
    <name type="common">Toxic black mold</name>
    <name type="synonym">Stilbospora chartarum</name>
    <dbReference type="NCBI Taxonomy" id="1280523"/>
    <lineage>
        <taxon>Eukaryota</taxon>
        <taxon>Fungi</taxon>
        <taxon>Dikarya</taxon>
        <taxon>Ascomycota</taxon>
        <taxon>Pezizomycotina</taxon>
        <taxon>Sordariomycetes</taxon>
        <taxon>Hypocreomycetidae</taxon>
        <taxon>Hypocreales</taxon>
        <taxon>Stachybotryaceae</taxon>
        <taxon>Stachybotrys</taxon>
    </lineage>
</organism>
<sequence>MASAPVALITAGSAGLGAATAKVFAKNGFNVIINYSSNVERAEKLVEELKQNPGANVLAIKADLSTRDDIVRLVGEAVEAMGQLNVVFSNGGWTQFRNFSDLNDNLVEDDWDKCFNMNVKSHLWLMHAAKRHLDATEGAFITTASVAGVGVSGSSLAYSVTKAAQIHLAKALAVLAAPKIRVNSVSPGLLLTDWGNKFSDEGKAAHIQKTKLKRAVTVQV</sequence>
<dbReference type="SUPFAM" id="SSF51735">
    <property type="entry name" value="NAD(P)-binding Rossmann-fold domains"/>
    <property type="match status" value="1"/>
</dbReference>
<dbReference type="GO" id="GO:0016491">
    <property type="term" value="F:oxidoreductase activity"/>
    <property type="evidence" value="ECO:0007669"/>
    <property type="project" value="UniProtKB-KW"/>
</dbReference>
<protein>
    <submittedName>
        <fullName evidence="4">Uncharacterized protein</fullName>
    </submittedName>
</protein>
<reference evidence="4 5" key="1">
    <citation type="journal article" date="2014" name="BMC Genomics">
        <title>Comparative genome sequencing reveals chemotype-specific gene clusters in the toxigenic black mold Stachybotrys.</title>
        <authorList>
            <person name="Semeiks J."/>
            <person name="Borek D."/>
            <person name="Otwinowski Z."/>
            <person name="Grishin N.V."/>
        </authorList>
    </citation>
    <scope>NUCLEOTIDE SEQUENCE [LARGE SCALE GENOMIC DNA]</scope>
    <source>
        <strain evidence="5">CBS 109288 / IBT 7711</strain>
    </source>
</reference>
<evidence type="ECO:0000313" key="5">
    <source>
        <dbReference type="Proteomes" id="UP000028045"/>
    </source>
</evidence>
<comment type="similarity">
    <text evidence="1">Belongs to the short-chain dehydrogenases/reductases (SDR) family.</text>
</comment>
<keyword evidence="5" id="KW-1185">Reference proteome</keyword>
<dbReference type="InterPro" id="IPR002347">
    <property type="entry name" value="SDR_fam"/>
</dbReference>
<evidence type="ECO:0000256" key="2">
    <source>
        <dbReference type="ARBA" id="ARBA00022857"/>
    </source>
</evidence>
<dbReference type="InterPro" id="IPR052178">
    <property type="entry name" value="Sec_Metab_Biosynth_SDR"/>
</dbReference>
<dbReference type="HOGENOM" id="CLU_010194_42_3_1"/>
<dbReference type="PANTHER" id="PTHR43618">
    <property type="entry name" value="7-ALPHA-HYDROXYSTEROID DEHYDROGENASE"/>
    <property type="match status" value="1"/>
</dbReference>
<name>A0A084AJM6_STACB</name>
<evidence type="ECO:0000313" key="4">
    <source>
        <dbReference type="EMBL" id="KEY65505.1"/>
    </source>
</evidence>
<keyword evidence="2" id="KW-0521">NADP</keyword>
<dbReference type="CDD" id="cd05233">
    <property type="entry name" value="SDR_c"/>
    <property type="match status" value="1"/>
</dbReference>
<gene>
    <name evidence="4" type="ORF">S7711_09295</name>
</gene>
<evidence type="ECO:0000256" key="1">
    <source>
        <dbReference type="ARBA" id="ARBA00006484"/>
    </source>
</evidence>
<dbReference type="EMBL" id="KL648701">
    <property type="protein sequence ID" value="KEY65505.1"/>
    <property type="molecule type" value="Genomic_DNA"/>
</dbReference>
<dbReference type="InterPro" id="IPR036291">
    <property type="entry name" value="NAD(P)-bd_dom_sf"/>
</dbReference>